<keyword evidence="5" id="KW-1185">Reference proteome</keyword>
<dbReference type="InterPro" id="IPR039532">
    <property type="entry name" value="TetR_C_Firmicutes"/>
</dbReference>
<dbReference type="eggNOG" id="COG1309">
    <property type="taxonomic scope" value="Bacteria"/>
</dbReference>
<dbReference type="OrthoDB" id="9810250at2"/>
<feature type="domain" description="HTH tetR-type" evidence="3">
    <location>
        <begin position="3"/>
        <end position="63"/>
    </location>
</feature>
<organism evidence="4 5">
    <name type="scientific">Clostridium cellulovorans (strain ATCC 35296 / DSM 3052 / OCM 3 / 743B)</name>
    <dbReference type="NCBI Taxonomy" id="573061"/>
    <lineage>
        <taxon>Bacteria</taxon>
        <taxon>Bacillati</taxon>
        <taxon>Bacillota</taxon>
        <taxon>Clostridia</taxon>
        <taxon>Eubacteriales</taxon>
        <taxon>Clostridiaceae</taxon>
        <taxon>Clostridium</taxon>
    </lineage>
</organism>
<dbReference type="GO" id="GO:0003677">
    <property type="term" value="F:DNA binding"/>
    <property type="evidence" value="ECO:0007669"/>
    <property type="project" value="UniProtKB-UniRule"/>
</dbReference>
<keyword evidence="1 2" id="KW-0238">DNA-binding</keyword>
<evidence type="ECO:0000256" key="1">
    <source>
        <dbReference type="ARBA" id="ARBA00023125"/>
    </source>
</evidence>
<dbReference type="RefSeq" id="WP_010073492.1">
    <property type="nucleotide sequence ID" value="NC_014393.1"/>
</dbReference>
<gene>
    <name evidence="4" type="ordered locus">Clocel_3414</name>
</gene>
<evidence type="ECO:0000313" key="5">
    <source>
        <dbReference type="Proteomes" id="UP000002730"/>
    </source>
</evidence>
<dbReference type="InterPro" id="IPR001647">
    <property type="entry name" value="HTH_TetR"/>
</dbReference>
<accession>D9SVN2</accession>
<dbReference type="Proteomes" id="UP000002730">
    <property type="component" value="Chromosome"/>
</dbReference>
<dbReference type="SUPFAM" id="SSF46689">
    <property type="entry name" value="Homeodomain-like"/>
    <property type="match status" value="1"/>
</dbReference>
<name>D9SVN2_CLOC7</name>
<dbReference type="Pfam" id="PF14278">
    <property type="entry name" value="TetR_C_8"/>
    <property type="match status" value="1"/>
</dbReference>
<dbReference type="STRING" id="573061.Clocel_3414"/>
<proteinExistence type="predicted"/>
<feature type="DNA-binding region" description="H-T-H motif" evidence="2">
    <location>
        <begin position="26"/>
        <end position="45"/>
    </location>
</feature>
<sequence>MKQSAKVEIINSFKELLSKKSIDKITVKAVCEHCNVNRQTFYNHFADIIDVFKFMFQEELAIEIAQNRTFETWSCGFLATMNYLKRNSKMMLNVFNSSYWPETNTYLTHLSNKLLEDVVDECVEKLEVKLKDNDKKMIISFYRHVFNGLLIDWVSEGMKEEPEIILKELLIMVPGSIPRSVIAFVEETKKIHR</sequence>
<dbReference type="PANTHER" id="PTHR43479">
    <property type="entry name" value="ACREF/ENVCD OPERON REPRESSOR-RELATED"/>
    <property type="match status" value="1"/>
</dbReference>
<evidence type="ECO:0000259" key="3">
    <source>
        <dbReference type="PROSITE" id="PS50977"/>
    </source>
</evidence>
<dbReference type="PANTHER" id="PTHR43479:SF7">
    <property type="entry name" value="TETR-FAMILY TRANSCRIPTIONAL REGULATOR"/>
    <property type="match status" value="1"/>
</dbReference>
<dbReference type="KEGG" id="ccb:Clocel_3414"/>
<protein>
    <submittedName>
        <fullName evidence="4">Regulatory protein TetR</fullName>
    </submittedName>
</protein>
<dbReference type="AlphaFoldDB" id="D9SVN2"/>
<dbReference type="InterPro" id="IPR009057">
    <property type="entry name" value="Homeodomain-like_sf"/>
</dbReference>
<evidence type="ECO:0000256" key="2">
    <source>
        <dbReference type="PROSITE-ProRule" id="PRU00335"/>
    </source>
</evidence>
<dbReference type="InterPro" id="IPR050624">
    <property type="entry name" value="HTH-type_Tx_Regulator"/>
</dbReference>
<dbReference type="Gene3D" id="1.10.357.10">
    <property type="entry name" value="Tetracycline Repressor, domain 2"/>
    <property type="match status" value="1"/>
</dbReference>
<dbReference type="EMBL" id="CP002160">
    <property type="protein sequence ID" value="ADL53093.1"/>
    <property type="molecule type" value="Genomic_DNA"/>
</dbReference>
<dbReference type="Pfam" id="PF00440">
    <property type="entry name" value="TetR_N"/>
    <property type="match status" value="1"/>
</dbReference>
<dbReference type="PROSITE" id="PS50977">
    <property type="entry name" value="HTH_TETR_2"/>
    <property type="match status" value="1"/>
</dbReference>
<evidence type="ECO:0000313" key="4">
    <source>
        <dbReference type="EMBL" id="ADL53093.1"/>
    </source>
</evidence>
<reference evidence="4 5" key="1">
    <citation type="submission" date="2010-08" db="EMBL/GenBank/DDBJ databases">
        <title>Complete sequence of Clostridium cellulovorans 743B.</title>
        <authorList>
            <consortium name="US DOE Joint Genome Institute"/>
            <person name="Lucas S."/>
            <person name="Copeland A."/>
            <person name="Lapidus A."/>
            <person name="Cheng J.-F."/>
            <person name="Bruce D."/>
            <person name="Goodwin L."/>
            <person name="Pitluck S."/>
            <person name="Chertkov O."/>
            <person name="Detter J.C."/>
            <person name="Han C."/>
            <person name="Tapia R."/>
            <person name="Land M."/>
            <person name="Hauser L."/>
            <person name="Chang Y.-J."/>
            <person name="Jeffries C."/>
            <person name="Kyrpides N."/>
            <person name="Ivanova N."/>
            <person name="Mikhailova N."/>
            <person name="Hemme C.L."/>
            <person name="Woyke T."/>
        </authorList>
    </citation>
    <scope>NUCLEOTIDE SEQUENCE [LARGE SCALE GENOMIC DNA]</scope>
    <source>
        <strain evidence="5">ATCC 35296 / DSM 3052 / OCM 3 / 743B</strain>
    </source>
</reference>
<dbReference type="HOGENOM" id="CLU_087539_2_1_9"/>